<sequence length="550" mass="60484">MSLAEVTVAIESGCHVVSLQASLIERVNVIRAIERELAIAFGLPCYLWNLGAGRFQELSPSVSRQGNSDVCGVERSQPLDVLEFLSHQPGSGVYILEDLHPFLDQEADDVPSRMVAGRVVSRLINIASDRSGGSIYLILLGLQNVELPEVIRSLIPEVWYPLPDYQEREAMLRQFLPQIESGVDLEIVPTLAQRAGGLSIEEIKMSLRLAVAKSGGSLASKGVGLLLDFKVERLKQFDLAFTPSPDVSDFGGMDRIRDAIDGVKRDYTQAARRLGIPLPKGWLLVGPPGTGKTLVCQFCAKMLEFPLISVDTGAIAAGGASYLRRLIDRVEASAPAVVYLDEFDKLFPDPGVPADVKQRQVLGFLLTWLQNKVSQTFVIATLNRLDALPPELTRLGRFDEIFYVDFPQAGERKDILHLHLARFDRRYRHGSVLTMKEWRILLSRTVNCTGAELAGMVEKAAKRQFHAGAREIVLGLDELMAAREEITPLYMADTDRLLRMRNAAKRMATSAASVDDSAYAPPPMTLWGNVEGDSSVFSSGTDVNAILPEG</sequence>
<comment type="similarity">
    <text evidence="3">Belongs to the AAA ATPase family. Highly divergent.</text>
</comment>
<dbReference type="Pfam" id="PF00004">
    <property type="entry name" value="AAA"/>
    <property type="match status" value="1"/>
</dbReference>
<dbReference type="Gene3D" id="1.10.8.60">
    <property type="match status" value="1"/>
</dbReference>
<name>B4VV19_9CYAN</name>
<evidence type="ECO:0000313" key="7">
    <source>
        <dbReference type="Proteomes" id="UP000003835"/>
    </source>
</evidence>
<dbReference type="InterPro" id="IPR003593">
    <property type="entry name" value="AAA+_ATPase"/>
</dbReference>
<keyword evidence="1" id="KW-0547">Nucleotide-binding</keyword>
<reference evidence="6 7" key="1">
    <citation type="submission" date="2008-07" db="EMBL/GenBank/DDBJ databases">
        <authorList>
            <person name="Tandeau de Marsac N."/>
            <person name="Ferriera S."/>
            <person name="Johnson J."/>
            <person name="Kravitz S."/>
            <person name="Beeson K."/>
            <person name="Sutton G."/>
            <person name="Rogers Y.-H."/>
            <person name="Friedman R."/>
            <person name="Frazier M."/>
            <person name="Venter J.C."/>
        </authorList>
    </citation>
    <scope>NUCLEOTIDE SEQUENCE [LARGE SCALE GENOMIC DNA]</scope>
    <source>
        <strain evidence="6 7">PCC 7420</strain>
    </source>
</reference>
<evidence type="ECO:0000313" key="6">
    <source>
        <dbReference type="EMBL" id="EDX74184.1"/>
    </source>
</evidence>
<dbReference type="InterPro" id="IPR027417">
    <property type="entry name" value="P-loop_NTPase"/>
</dbReference>
<evidence type="ECO:0000256" key="1">
    <source>
        <dbReference type="ARBA" id="ARBA00022741"/>
    </source>
</evidence>
<evidence type="ECO:0000259" key="5">
    <source>
        <dbReference type="SMART" id="SM00382"/>
    </source>
</evidence>
<keyword evidence="2" id="KW-0067">ATP-binding</keyword>
<evidence type="ECO:0000256" key="3">
    <source>
        <dbReference type="ARBA" id="ARBA00038088"/>
    </source>
</evidence>
<dbReference type="Gene3D" id="3.40.50.300">
    <property type="entry name" value="P-loop containing nucleotide triphosphate hydrolases"/>
    <property type="match status" value="1"/>
</dbReference>
<dbReference type="InterPro" id="IPR052381">
    <property type="entry name" value="AAA_domain_protein"/>
</dbReference>
<dbReference type="Proteomes" id="UP000003835">
    <property type="component" value="Unassembled WGS sequence"/>
</dbReference>
<dbReference type="EMBL" id="DS989854">
    <property type="protein sequence ID" value="EDX74184.1"/>
    <property type="molecule type" value="Genomic_DNA"/>
</dbReference>
<dbReference type="AlphaFoldDB" id="B4VV19"/>
<proteinExistence type="inferred from homology"/>
<dbReference type="PANTHER" id="PTHR42960">
    <property type="entry name" value="YCF46 PROTEIN"/>
    <property type="match status" value="1"/>
</dbReference>
<dbReference type="STRING" id="118168.MC7420_4169"/>
<dbReference type="GO" id="GO:0005524">
    <property type="term" value="F:ATP binding"/>
    <property type="evidence" value="ECO:0007669"/>
    <property type="project" value="UniProtKB-KW"/>
</dbReference>
<organism evidence="6 7">
    <name type="scientific">Coleofasciculus chthonoplastes PCC 7420</name>
    <dbReference type="NCBI Taxonomy" id="118168"/>
    <lineage>
        <taxon>Bacteria</taxon>
        <taxon>Bacillati</taxon>
        <taxon>Cyanobacteriota</taxon>
        <taxon>Cyanophyceae</taxon>
        <taxon>Coleofasciculales</taxon>
        <taxon>Coleofasciculaceae</taxon>
        <taxon>Coleofasciculus</taxon>
    </lineage>
</organism>
<dbReference type="RefSeq" id="WP_006102489.1">
    <property type="nucleotide sequence ID" value="NZ_DS989854.1"/>
</dbReference>
<evidence type="ECO:0000256" key="4">
    <source>
        <dbReference type="ARBA" id="ARBA00040480"/>
    </source>
</evidence>
<keyword evidence="7" id="KW-1185">Reference proteome</keyword>
<protein>
    <recommendedName>
        <fullName evidence="4">Uncharacterized AAA domain-containing protein ycf46</fullName>
    </recommendedName>
</protein>
<dbReference type="InterPro" id="IPR003959">
    <property type="entry name" value="ATPase_AAA_core"/>
</dbReference>
<accession>B4VV19</accession>
<gene>
    <name evidence="6" type="ORF">MC7420_4169</name>
</gene>
<evidence type="ECO:0000256" key="2">
    <source>
        <dbReference type="ARBA" id="ARBA00022840"/>
    </source>
</evidence>
<dbReference type="PANTHER" id="PTHR42960:SF1">
    <property type="entry name" value="YCF46 PROTEIN"/>
    <property type="match status" value="1"/>
</dbReference>
<dbReference type="SUPFAM" id="SSF52540">
    <property type="entry name" value="P-loop containing nucleoside triphosphate hydrolases"/>
    <property type="match status" value="1"/>
</dbReference>
<feature type="domain" description="AAA+ ATPase" evidence="5">
    <location>
        <begin position="278"/>
        <end position="408"/>
    </location>
</feature>
<dbReference type="SMART" id="SM00382">
    <property type="entry name" value="AAA"/>
    <property type="match status" value="1"/>
</dbReference>
<dbReference type="OrthoDB" id="9809379at2"/>
<dbReference type="GO" id="GO:0016887">
    <property type="term" value="F:ATP hydrolysis activity"/>
    <property type="evidence" value="ECO:0007669"/>
    <property type="project" value="InterPro"/>
</dbReference>
<dbReference type="HOGENOM" id="CLU_023673_1_0_3"/>
<dbReference type="eggNOG" id="COG0464">
    <property type="taxonomic scope" value="Bacteria"/>
</dbReference>